<evidence type="ECO:0008006" key="10">
    <source>
        <dbReference type="Google" id="ProtNLM"/>
    </source>
</evidence>
<name>A0A4V5NFI1_9PEZI</name>
<evidence type="ECO:0000256" key="3">
    <source>
        <dbReference type="ARBA" id="ARBA00022827"/>
    </source>
</evidence>
<dbReference type="AlphaFoldDB" id="A0A4V5NFI1"/>
<evidence type="ECO:0000256" key="5">
    <source>
        <dbReference type="RuleBase" id="RU362125"/>
    </source>
</evidence>
<dbReference type="InterPro" id="IPR050741">
    <property type="entry name" value="Acyl-CoA_dehydrogenase"/>
</dbReference>
<dbReference type="InterPro" id="IPR009100">
    <property type="entry name" value="AcylCoA_DH/oxidase_NM_dom_sf"/>
</dbReference>
<dbReference type="Pfam" id="PF02770">
    <property type="entry name" value="Acyl-CoA_dh_M"/>
    <property type="match status" value="1"/>
</dbReference>
<dbReference type="STRING" id="331657.A0A4V5NFI1"/>
<dbReference type="Pfam" id="PF00441">
    <property type="entry name" value="Acyl-CoA_dh_1"/>
    <property type="match status" value="1"/>
</dbReference>
<dbReference type="GO" id="GO:0033539">
    <property type="term" value="P:fatty acid beta-oxidation using acyl-CoA dehydrogenase"/>
    <property type="evidence" value="ECO:0007669"/>
    <property type="project" value="TreeGrafter"/>
</dbReference>
<protein>
    <recommendedName>
        <fullName evidence="10">Acyl-CoA dehydrogenase/oxidase C-terminal domain-containing protein</fullName>
    </recommendedName>
</protein>
<dbReference type="InterPro" id="IPR009075">
    <property type="entry name" value="AcylCo_DH/oxidase_C"/>
</dbReference>
<keyword evidence="4 5" id="KW-0560">Oxidoreductase</keyword>
<accession>A0A4V5NFI1</accession>
<dbReference type="InterPro" id="IPR046373">
    <property type="entry name" value="Acyl-CoA_Oxase/DH_mid-dom_sf"/>
</dbReference>
<evidence type="ECO:0000259" key="7">
    <source>
        <dbReference type="Pfam" id="PF02770"/>
    </source>
</evidence>
<dbReference type="InterPro" id="IPR036250">
    <property type="entry name" value="AcylCo_DH-like_C"/>
</dbReference>
<dbReference type="Proteomes" id="UP000308768">
    <property type="component" value="Unassembled WGS sequence"/>
</dbReference>
<dbReference type="Gene3D" id="1.20.140.10">
    <property type="entry name" value="Butyryl-CoA Dehydrogenase, subunit A, domain 3"/>
    <property type="match status" value="1"/>
</dbReference>
<dbReference type="Gene3D" id="2.40.110.10">
    <property type="entry name" value="Butyryl-CoA Dehydrogenase, subunit A, domain 2"/>
    <property type="match status" value="1"/>
</dbReference>
<dbReference type="OrthoDB" id="10254877at2759"/>
<evidence type="ECO:0000259" key="6">
    <source>
        <dbReference type="Pfam" id="PF00441"/>
    </source>
</evidence>
<dbReference type="EMBL" id="NAJN01000593">
    <property type="protein sequence ID" value="TKA71099.1"/>
    <property type="molecule type" value="Genomic_DNA"/>
</dbReference>
<dbReference type="PANTHER" id="PTHR48083">
    <property type="entry name" value="MEDIUM-CHAIN SPECIFIC ACYL-COA DEHYDROGENASE, MITOCHONDRIAL-RELATED"/>
    <property type="match status" value="1"/>
</dbReference>
<dbReference type="InterPro" id="IPR006091">
    <property type="entry name" value="Acyl-CoA_Oxase/DH_mid-dom"/>
</dbReference>
<gene>
    <name evidence="8" type="ORF">B0A49_03251</name>
</gene>
<comment type="caution">
    <text evidence="8">The sequence shown here is derived from an EMBL/GenBank/DDBJ whole genome shotgun (WGS) entry which is preliminary data.</text>
</comment>
<evidence type="ECO:0000313" key="8">
    <source>
        <dbReference type="EMBL" id="TKA71099.1"/>
    </source>
</evidence>
<keyword evidence="2 5" id="KW-0285">Flavoprotein</keyword>
<comment type="cofactor">
    <cofactor evidence="5">
        <name>FAD</name>
        <dbReference type="ChEBI" id="CHEBI:57692"/>
    </cofactor>
</comment>
<dbReference type="SUPFAM" id="SSF56645">
    <property type="entry name" value="Acyl-CoA dehydrogenase NM domain-like"/>
    <property type="match status" value="1"/>
</dbReference>
<evidence type="ECO:0000256" key="4">
    <source>
        <dbReference type="ARBA" id="ARBA00023002"/>
    </source>
</evidence>
<feature type="domain" description="Acyl-CoA oxidase/dehydrogenase middle" evidence="7">
    <location>
        <begin position="32"/>
        <end position="118"/>
    </location>
</feature>
<feature type="domain" description="Acyl-CoA dehydrogenase/oxidase C-terminal" evidence="6">
    <location>
        <begin position="143"/>
        <end position="289"/>
    </location>
</feature>
<evidence type="ECO:0000256" key="1">
    <source>
        <dbReference type="ARBA" id="ARBA00009347"/>
    </source>
</evidence>
<dbReference type="GO" id="GO:0005737">
    <property type="term" value="C:cytoplasm"/>
    <property type="evidence" value="ECO:0007669"/>
    <property type="project" value="TreeGrafter"/>
</dbReference>
<keyword evidence="9" id="KW-1185">Reference proteome</keyword>
<dbReference type="PANTHER" id="PTHR48083:SF17">
    <property type="entry name" value="ACYL-COA DEHYDROGENASE (AFU_ORTHOLOGUE AFUA_2G16630)-RELATED"/>
    <property type="match status" value="1"/>
</dbReference>
<comment type="similarity">
    <text evidence="1 5">Belongs to the acyl-CoA dehydrogenase family.</text>
</comment>
<dbReference type="SUPFAM" id="SSF47203">
    <property type="entry name" value="Acyl-CoA dehydrogenase C-terminal domain-like"/>
    <property type="match status" value="1"/>
</dbReference>
<keyword evidence="3 5" id="KW-0274">FAD</keyword>
<evidence type="ECO:0000313" key="9">
    <source>
        <dbReference type="Proteomes" id="UP000308768"/>
    </source>
</evidence>
<sequence length="309" mass="33596">MGGLQLPAGIPPDEWDGFHTIIVVDELNRIDETGSDVANIKTTAKRQGDHYVVDGSKKWITNGIWADYVTAAVRTGGPGRNGVSMLIIPLRSQGVTTRRMQNSGVGASGSTFIEFDNVKVPVKNLLGLENKGFDIIMSSKSPLKHFNPERLTLACAALRLSRLCCEDSLSYALTRTTFGKPLISNQSIRAKISKMGQLIEPAWAFLEQLVYTIHISQSQNRHINIGGMTALLKVTATRCLEKCCREAQQIMGGAGYNRAGKGARIEQISRDVRVFVVGGGSEEVIRDLAVAQEMKDMKATAGVTGKPHL</sequence>
<reference evidence="8 9" key="1">
    <citation type="submission" date="2017-03" db="EMBL/GenBank/DDBJ databases">
        <title>Genomes of endolithic fungi from Antarctica.</title>
        <authorList>
            <person name="Coleine C."/>
            <person name="Masonjones S."/>
            <person name="Stajich J.E."/>
        </authorList>
    </citation>
    <scope>NUCLEOTIDE SEQUENCE [LARGE SCALE GENOMIC DNA]</scope>
    <source>
        <strain evidence="8 9">CCFEE 5187</strain>
    </source>
</reference>
<organism evidence="8 9">
    <name type="scientific">Cryomyces minteri</name>
    <dbReference type="NCBI Taxonomy" id="331657"/>
    <lineage>
        <taxon>Eukaryota</taxon>
        <taxon>Fungi</taxon>
        <taxon>Dikarya</taxon>
        <taxon>Ascomycota</taxon>
        <taxon>Pezizomycotina</taxon>
        <taxon>Dothideomycetes</taxon>
        <taxon>Dothideomycetes incertae sedis</taxon>
        <taxon>Cryomyces</taxon>
    </lineage>
</organism>
<proteinExistence type="inferred from homology"/>
<dbReference type="GO" id="GO:0003995">
    <property type="term" value="F:acyl-CoA dehydrogenase activity"/>
    <property type="evidence" value="ECO:0007669"/>
    <property type="project" value="TreeGrafter"/>
</dbReference>
<evidence type="ECO:0000256" key="2">
    <source>
        <dbReference type="ARBA" id="ARBA00022630"/>
    </source>
</evidence>